<dbReference type="Gene3D" id="3.90.1480.10">
    <property type="entry name" value="Alpha-2,3-sialyltransferase"/>
    <property type="match status" value="1"/>
</dbReference>
<evidence type="ECO:0000313" key="2">
    <source>
        <dbReference type="EMBL" id="RXJ66669.1"/>
    </source>
</evidence>
<reference evidence="2 3" key="1">
    <citation type="submission" date="2017-10" db="EMBL/GenBank/DDBJ databases">
        <title>Genomics of the genus Arcobacter.</title>
        <authorList>
            <person name="Perez-Cataluna A."/>
            <person name="Figueras M.J."/>
        </authorList>
    </citation>
    <scope>NUCLEOTIDE SEQUENCE [LARGE SCALE GENOMIC DNA]</scope>
    <source>
        <strain evidence="2 3">CECT 8993</strain>
    </source>
</reference>
<evidence type="ECO:0000313" key="3">
    <source>
        <dbReference type="Proteomes" id="UP000290172"/>
    </source>
</evidence>
<proteinExistence type="predicted"/>
<feature type="domain" description="6-hydroxymethylpterin diphosphokinase MptE-like" evidence="1">
    <location>
        <begin position="8"/>
        <end position="165"/>
    </location>
</feature>
<dbReference type="EMBL" id="PDKJ01000013">
    <property type="protein sequence ID" value="RXJ66669.1"/>
    <property type="molecule type" value="Genomic_DNA"/>
</dbReference>
<evidence type="ECO:0000259" key="1">
    <source>
        <dbReference type="Pfam" id="PF01973"/>
    </source>
</evidence>
<accession>A0A4Q0YC47</accession>
<dbReference type="AlphaFoldDB" id="A0A4Q0YC47"/>
<protein>
    <recommendedName>
        <fullName evidence="1">6-hydroxymethylpterin diphosphokinase MptE-like domain-containing protein</fullName>
    </recommendedName>
</protein>
<comment type="caution">
    <text evidence="2">The sequence shown here is derived from an EMBL/GenBank/DDBJ whole genome shotgun (WGS) entry which is preliminary data.</text>
</comment>
<gene>
    <name evidence="2" type="ORF">CRV08_12345</name>
</gene>
<name>A0A4Q0YC47_9BACT</name>
<dbReference type="Proteomes" id="UP000290172">
    <property type="component" value="Unassembled WGS sequence"/>
</dbReference>
<organism evidence="2 3">
    <name type="scientific">Halarcobacter ebronensis</name>
    <dbReference type="NCBI Taxonomy" id="1462615"/>
    <lineage>
        <taxon>Bacteria</taxon>
        <taxon>Pseudomonadati</taxon>
        <taxon>Campylobacterota</taxon>
        <taxon>Epsilonproteobacteria</taxon>
        <taxon>Campylobacterales</taxon>
        <taxon>Arcobacteraceae</taxon>
        <taxon>Halarcobacter</taxon>
    </lineage>
</organism>
<sequence>MTTTEDKKKWTQLKDKYAGKRCFIIGNGPSLNKHDLTLLAKEYTFGVNGIFYKTEECGFKPTFYVVEDNHVIDDNLETINIYNCEYKFFPTRDKSKILETSNTLFFEYEMGFFNENNKYFCKPRFSFDCEDKIFAGQTVTYTNIQLAYYMGFSEIYLIGVDFNYQVPKSTTIEGDTYISNENDPNHFHPDYFGKGKKWHDPKLDRVALNYSLAEKVFRLNNKKIYDATIGGKLDIFEKVDWFSIKGLHK</sequence>
<dbReference type="Pfam" id="PF01973">
    <property type="entry name" value="MptE-like"/>
    <property type="match status" value="1"/>
</dbReference>
<dbReference type="InterPro" id="IPR002826">
    <property type="entry name" value="MptE-like"/>
</dbReference>